<organism evidence="3 4">
    <name type="scientific">Athelia psychrophila</name>
    <dbReference type="NCBI Taxonomy" id="1759441"/>
    <lineage>
        <taxon>Eukaryota</taxon>
        <taxon>Fungi</taxon>
        <taxon>Dikarya</taxon>
        <taxon>Basidiomycota</taxon>
        <taxon>Agaricomycotina</taxon>
        <taxon>Agaricomycetes</taxon>
        <taxon>Agaricomycetidae</taxon>
        <taxon>Atheliales</taxon>
        <taxon>Atheliaceae</taxon>
        <taxon>Athelia</taxon>
    </lineage>
</organism>
<evidence type="ECO:0000313" key="4">
    <source>
        <dbReference type="Proteomes" id="UP000076532"/>
    </source>
</evidence>
<keyword evidence="4" id="KW-1185">Reference proteome</keyword>
<accession>A0A166PHT7</accession>
<dbReference type="Proteomes" id="UP000076532">
    <property type="component" value="Unassembled WGS sequence"/>
</dbReference>
<dbReference type="Gene3D" id="1.20.1290.10">
    <property type="entry name" value="AhpD-like"/>
    <property type="match status" value="1"/>
</dbReference>
<evidence type="ECO:0000259" key="2">
    <source>
        <dbReference type="Pfam" id="PF02627"/>
    </source>
</evidence>
<dbReference type="STRING" id="436010.A0A166PHT7"/>
<evidence type="ECO:0000259" key="1">
    <source>
        <dbReference type="Pfam" id="PF00561"/>
    </source>
</evidence>
<dbReference type="Gene3D" id="3.40.50.1820">
    <property type="entry name" value="alpha/beta hydrolase"/>
    <property type="match status" value="1"/>
</dbReference>
<dbReference type="EMBL" id="KV417516">
    <property type="protein sequence ID" value="KZP26109.1"/>
    <property type="molecule type" value="Genomic_DNA"/>
</dbReference>
<dbReference type="PRINTS" id="PR00111">
    <property type="entry name" value="ABHYDROLASE"/>
</dbReference>
<gene>
    <name evidence="3" type="ORF">FIBSPDRAFT_918250</name>
</gene>
<sequence>MPSTSRRVPGRYPPPGESEIADNIRVRRGARGLTPLDGTLLHVPPIADGWNKLLGAVRTGGKLGGDIRELMILRVAALNGAAFEWIQHEPVGRAAGLTTAQLHVIRDTAKITSAPTPGVLTPLQAAALALADASTTHIKVPDSVFAALKGELERDGDGHGNGEDLVVEAVAVVATYNMVSRFLVSLDVAGKSDDVVPWPVDRTEHTISIPNTSPALSLHATTLVHPSPTRKWLVLVNSLLTSTHLWHLVTPALVSAGYSILLYDQRGHGESTPPQEGAGWTMGDLADDIALLINSLCEGNVHAVIGVSLGGASTLAFAARHPGLARRIIACDTQARTPAANVAAWDQRIQLARDDGIEKLAAVTVPRWFPGGEDLDLGWVHEMVTATPLTGFVGCARALQAYDLLSSSPSAPSLFEADVSVLLFAGGKDGALPGTLKALARDWNAARKGSGKVEYVEIAGAGHLPMVDYPVKWVGAVLGFLGDGEELGALSSS</sequence>
<dbReference type="InterPro" id="IPR029058">
    <property type="entry name" value="AB_hydrolase_fold"/>
</dbReference>
<protein>
    <submittedName>
        <fullName evidence="3">Alpha/beta-hydrolase</fullName>
    </submittedName>
</protein>
<dbReference type="InterPro" id="IPR029032">
    <property type="entry name" value="AhpD-like"/>
</dbReference>
<proteinExistence type="predicted"/>
<dbReference type="GO" id="GO:0051920">
    <property type="term" value="F:peroxiredoxin activity"/>
    <property type="evidence" value="ECO:0007669"/>
    <property type="project" value="InterPro"/>
</dbReference>
<dbReference type="AlphaFoldDB" id="A0A166PHT7"/>
<dbReference type="Pfam" id="PF02627">
    <property type="entry name" value="CMD"/>
    <property type="match status" value="1"/>
</dbReference>
<dbReference type="OrthoDB" id="9998495at2759"/>
<evidence type="ECO:0000313" key="3">
    <source>
        <dbReference type="EMBL" id="KZP26109.1"/>
    </source>
</evidence>
<feature type="domain" description="Carboxymuconolactone decarboxylase-like" evidence="2">
    <location>
        <begin position="44"/>
        <end position="109"/>
    </location>
</feature>
<dbReference type="Pfam" id="PF00561">
    <property type="entry name" value="Abhydrolase_1"/>
    <property type="match status" value="1"/>
</dbReference>
<feature type="domain" description="AB hydrolase-1" evidence="1">
    <location>
        <begin position="232"/>
        <end position="466"/>
    </location>
</feature>
<dbReference type="PANTHER" id="PTHR34846">
    <property type="entry name" value="4-CARBOXYMUCONOLACTONE DECARBOXYLASE FAMILY PROTEIN (AFU_ORTHOLOGUE AFUA_6G11590)"/>
    <property type="match status" value="1"/>
</dbReference>
<dbReference type="SUPFAM" id="SSF53474">
    <property type="entry name" value="alpha/beta-Hydrolases"/>
    <property type="match status" value="1"/>
</dbReference>
<dbReference type="InterPro" id="IPR003779">
    <property type="entry name" value="CMD-like"/>
</dbReference>
<name>A0A166PHT7_9AGAM</name>
<dbReference type="InterPro" id="IPR000073">
    <property type="entry name" value="AB_hydrolase_1"/>
</dbReference>
<dbReference type="SUPFAM" id="SSF69118">
    <property type="entry name" value="AhpD-like"/>
    <property type="match status" value="1"/>
</dbReference>
<dbReference type="PANTHER" id="PTHR34846:SF11">
    <property type="entry name" value="4-CARBOXYMUCONOLACTONE DECARBOXYLASE FAMILY PROTEIN (AFU_ORTHOLOGUE AFUA_6G11590)"/>
    <property type="match status" value="1"/>
</dbReference>
<reference evidence="3 4" key="1">
    <citation type="journal article" date="2016" name="Mol. Biol. Evol.">
        <title>Comparative Genomics of Early-Diverging Mushroom-Forming Fungi Provides Insights into the Origins of Lignocellulose Decay Capabilities.</title>
        <authorList>
            <person name="Nagy L.G."/>
            <person name="Riley R."/>
            <person name="Tritt A."/>
            <person name="Adam C."/>
            <person name="Daum C."/>
            <person name="Floudas D."/>
            <person name="Sun H."/>
            <person name="Yadav J.S."/>
            <person name="Pangilinan J."/>
            <person name="Larsson K.H."/>
            <person name="Matsuura K."/>
            <person name="Barry K."/>
            <person name="Labutti K."/>
            <person name="Kuo R."/>
            <person name="Ohm R.A."/>
            <person name="Bhattacharya S.S."/>
            <person name="Shirouzu T."/>
            <person name="Yoshinaga Y."/>
            <person name="Martin F.M."/>
            <person name="Grigoriev I.V."/>
            <person name="Hibbett D.S."/>
        </authorList>
    </citation>
    <scope>NUCLEOTIDE SEQUENCE [LARGE SCALE GENOMIC DNA]</scope>
    <source>
        <strain evidence="3 4">CBS 109695</strain>
    </source>
</reference>